<evidence type="ECO:0000313" key="2">
    <source>
        <dbReference type="Proteomes" id="UP000214646"/>
    </source>
</evidence>
<proteinExistence type="predicted"/>
<accession>A0A225DQT8</accession>
<reference evidence="2" key="1">
    <citation type="submission" date="2017-06" db="EMBL/GenBank/DDBJ databases">
        <title>Genome analysis of Fimbriiglobus ruber SP5, the first member of the order Planctomycetales with confirmed chitinolytic capability.</title>
        <authorList>
            <person name="Ravin N.V."/>
            <person name="Rakitin A.L."/>
            <person name="Ivanova A.A."/>
            <person name="Beletsky A.V."/>
            <person name="Kulichevskaya I.S."/>
            <person name="Mardanov A.V."/>
            <person name="Dedysh S.N."/>
        </authorList>
    </citation>
    <scope>NUCLEOTIDE SEQUENCE [LARGE SCALE GENOMIC DNA]</scope>
    <source>
        <strain evidence="2">SP5</strain>
    </source>
</reference>
<gene>
    <name evidence="1" type="ORF">FRUB_06082</name>
</gene>
<evidence type="ECO:0000313" key="1">
    <source>
        <dbReference type="EMBL" id="OWK39519.1"/>
    </source>
</evidence>
<dbReference type="AlphaFoldDB" id="A0A225DQT8"/>
<dbReference type="EMBL" id="NIDE01000010">
    <property type="protein sequence ID" value="OWK39519.1"/>
    <property type="molecule type" value="Genomic_DNA"/>
</dbReference>
<protein>
    <submittedName>
        <fullName evidence="1">Uncharacterized protein</fullName>
    </submittedName>
</protein>
<name>A0A225DQT8_9BACT</name>
<keyword evidence="2" id="KW-1185">Reference proteome</keyword>
<dbReference type="Proteomes" id="UP000214646">
    <property type="component" value="Unassembled WGS sequence"/>
</dbReference>
<comment type="caution">
    <text evidence="1">The sequence shown here is derived from an EMBL/GenBank/DDBJ whole genome shotgun (WGS) entry which is preliminary data.</text>
</comment>
<sequence>MEPFEWIAKLENALSVPMSKHSDVMLPAHALALGHLLAALDDA</sequence>
<organism evidence="1 2">
    <name type="scientific">Fimbriiglobus ruber</name>
    <dbReference type="NCBI Taxonomy" id="1908690"/>
    <lineage>
        <taxon>Bacteria</taxon>
        <taxon>Pseudomonadati</taxon>
        <taxon>Planctomycetota</taxon>
        <taxon>Planctomycetia</taxon>
        <taxon>Gemmatales</taxon>
        <taxon>Gemmataceae</taxon>
        <taxon>Fimbriiglobus</taxon>
    </lineage>
</organism>